<comment type="subcellular location">
    <subcellularLocation>
        <location evidence="1">Nucleus</location>
    </subcellularLocation>
</comment>
<evidence type="ECO:0000256" key="1">
    <source>
        <dbReference type="ARBA" id="ARBA00004123"/>
    </source>
</evidence>
<reference evidence="6 7" key="1">
    <citation type="journal article" date="2018" name="Biotechnol. Biofuels">
        <title>Integrative visual omics of the white-rot fungus Polyporus brumalis exposes the biotechnological potential of its oxidative enzymes for delignifying raw plant biomass.</title>
        <authorList>
            <person name="Miyauchi S."/>
            <person name="Rancon A."/>
            <person name="Drula E."/>
            <person name="Hage H."/>
            <person name="Chaduli D."/>
            <person name="Favel A."/>
            <person name="Grisel S."/>
            <person name="Henrissat B."/>
            <person name="Herpoel-Gimbert I."/>
            <person name="Ruiz-Duenas F.J."/>
            <person name="Chevret D."/>
            <person name="Hainaut M."/>
            <person name="Lin J."/>
            <person name="Wang M."/>
            <person name="Pangilinan J."/>
            <person name="Lipzen A."/>
            <person name="Lesage-Meessen L."/>
            <person name="Navarro D."/>
            <person name="Riley R."/>
            <person name="Grigoriev I.V."/>
            <person name="Zhou S."/>
            <person name="Raouche S."/>
            <person name="Rosso M.N."/>
        </authorList>
    </citation>
    <scope>NUCLEOTIDE SEQUENCE [LARGE SCALE GENOMIC DNA]</scope>
    <source>
        <strain evidence="6 7">BRFM 1820</strain>
    </source>
</reference>
<gene>
    <name evidence="6" type="ORF">OH76DRAFT_1310615</name>
</gene>
<sequence>LALEGELYWVSMGGSIRDVYGRKDKARTEELRAEVRIRKEERKLLDRWDAYDTRWRALLAATTPIAFSDIPWPVDPPPTCVDALTPDAIAEFLFTPLRVRANTVAKRDRIRASLLRWHPDKLSAVAARTIEEDAESVRVGINTVFRVLMA</sequence>
<dbReference type="GO" id="GO:0043124">
    <property type="term" value="P:negative regulation of canonical NF-kappaB signal transduction"/>
    <property type="evidence" value="ECO:0007669"/>
    <property type="project" value="InterPro"/>
</dbReference>
<evidence type="ECO:0000313" key="7">
    <source>
        <dbReference type="Proteomes" id="UP000256964"/>
    </source>
</evidence>
<dbReference type="STRING" id="139420.A0A371DQ26"/>
<proteinExistence type="predicted"/>
<dbReference type="OrthoDB" id="3241983at2759"/>
<evidence type="ECO:0000256" key="3">
    <source>
        <dbReference type="ARBA" id="ARBA00022737"/>
    </source>
</evidence>
<feature type="non-terminal residue" evidence="6">
    <location>
        <position position="150"/>
    </location>
</feature>
<name>A0A371DQ26_9APHY</name>
<accession>A0A371DQ26</accession>
<evidence type="ECO:0000256" key="2">
    <source>
        <dbReference type="ARBA" id="ARBA00022553"/>
    </source>
</evidence>
<keyword evidence="3" id="KW-0677">Repeat</keyword>
<evidence type="ECO:0000313" key="6">
    <source>
        <dbReference type="EMBL" id="RDX54641.1"/>
    </source>
</evidence>
<keyword evidence="7" id="KW-1185">Reference proteome</keyword>
<dbReference type="GO" id="GO:0005634">
    <property type="term" value="C:nucleus"/>
    <property type="evidence" value="ECO:0007669"/>
    <property type="project" value="UniProtKB-SubCell"/>
</dbReference>
<keyword evidence="2" id="KW-0597">Phosphoprotein</keyword>
<keyword evidence="4" id="KW-0040">ANK repeat</keyword>
<evidence type="ECO:0000256" key="4">
    <source>
        <dbReference type="ARBA" id="ARBA00023043"/>
    </source>
</evidence>
<protein>
    <recommendedName>
        <fullName evidence="8">J domain-containing protein</fullName>
    </recommendedName>
</protein>
<dbReference type="AlphaFoldDB" id="A0A371DQ26"/>
<feature type="non-terminal residue" evidence="6">
    <location>
        <position position="1"/>
    </location>
</feature>
<dbReference type="PANTHER" id="PTHR15263:SF1">
    <property type="entry name" value="NF-KAPPA-B INHIBITOR-LIKE PROTEIN 1"/>
    <property type="match status" value="1"/>
</dbReference>
<keyword evidence="5" id="KW-0539">Nucleus</keyword>
<evidence type="ECO:0000256" key="5">
    <source>
        <dbReference type="ARBA" id="ARBA00023242"/>
    </source>
</evidence>
<dbReference type="Proteomes" id="UP000256964">
    <property type="component" value="Unassembled WGS sequence"/>
</dbReference>
<dbReference type="InterPro" id="IPR038753">
    <property type="entry name" value="NFKBIL1"/>
</dbReference>
<dbReference type="EMBL" id="KZ857384">
    <property type="protein sequence ID" value="RDX54641.1"/>
    <property type="molecule type" value="Genomic_DNA"/>
</dbReference>
<dbReference type="PANTHER" id="PTHR15263">
    <property type="entry name" value="I-KAPPA-B-LIKE PROTEIN IKBL"/>
    <property type="match status" value="1"/>
</dbReference>
<evidence type="ECO:0008006" key="8">
    <source>
        <dbReference type="Google" id="ProtNLM"/>
    </source>
</evidence>
<organism evidence="6 7">
    <name type="scientific">Lentinus brumalis</name>
    <dbReference type="NCBI Taxonomy" id="2498619"/>
    <lineage>
        <taxon>Eukaryota</taxon>
        <taxon>Fungi</taxon>
        <taxon>Dikarya</taxon>
        <taxon>Basidiomycota</taxon>
        <taxon>Agaricomycotina</taxon>
        <taxon>Agaricomycetes</taxon>
        <taxon>Polyporales</taxon>
        <taxon>Polyporaceae</taxon>
        <taxon>Lentinus</taxon>
    </lineage>
</organism>